<reference evidence="5" key="1">
    <citation type="journal article" date="2011" name="Proc. Natl. Acad. Sci. U.S.A.">
        <title>Obligate biotrophy features unraveled by the genomic analysis of rust fungi.</title>
        <authorList>
            <person name="Duplessis S."/>
            <person name="Cuomo C.A."/>
            <person name="Lin Y.-C."/>
            <person name="Aerts A."/>
            <person name="Tisserant E."/>
            <person name="Veneault-Fourrey C."/>
            <person name="Joly D.L."/>
            <person name="Hacquard S."/>
            <person name="Amselem J."/>
            <person name="Cantarel B.L."/>
            <person name="Chiu R."/>
            <person name="Coutinho P.M."/>
            <person name="Feau N."/>
            <person name="Field M."/>
            <person name="Frey P."/>
            <person name="Gelhaye E."/>
            <person name="Goldberg J."/>
            <person name="Grabherr M.G."/>
            <person name="Kodira C.D."/>
            <person name="Kohler A."/>
            <person name="Kuees U."/>
            <person name="Lindquist E.A."/>
            <person name="Lucas S.M."/>
            <person name="Mago R."/>
            <person name="Mauceli E."/>
            <person name="Morin E."/>
            <person name="Murat C."/>
            <person name="Pangilinan J.L."/>
            <person name="Park R."/>
            <person name="Pearson M."/>
            <person name="Quesneville H."/>
            <person name="Rouhier N."/>
            <person name="Sakthikumar S."/>
            <person name="Salamov A.A."/>
            <person name="Schmutz J."/>
            <person name="Selles B."/>
            <person name="Shapiro H."/>
            <person name="Tanguay P."/>
            <person name="Tuskan G.A."/>
            <person name="Henrissat B."/>
            <person name="Van de Peer Y."/>
            <person name="Rouze P."/>
            <person name="Ellis J.G."/>
            <person name="Dodds P.N."/>
            <person name="Schein J.E."/>
            <person name="Zhong S."/>
            <person name="Hamelin R.C."/>
            <person name="Grigoriev I.V."/>
            <person name="Szabo L.J."/>
            <person name="Martin F."/>
        </authorList>
    </citation>
    <scope>NUCLEOTIDE SEQUENCE [LARGE SCALE GENOMIC DNA]</scope>
    <source>
        <strain evidence="5">98AG31 / pathotype 3-4-7</strain>
    </source>
</reference>
<accession>F4RUI3</accession>
<dbReference type="AlphaFoldDB" id="F4RUI3"/>
<dbReference type="HOGENOM" id="CLU_051064_1_1_1"/>
<keyword evidence="2" id="KW-0326">Glycosidase</keyword>
<dbReference type="KEGG" id="mlr:MELLADRAFT_123954"/>
<evidence type="ECO:0000256" key="2">
    <source>
        <dbReference type="RuleBase" id="RU361163"/>
    </source>
</evidence>
<dbReference type="Proteomes" id="UP000001072">
    <property type="component" value="Unassembled WGS sequence"/>
</dbReference>
<dbReference type="SUPFAM" id="SSF49899">
    <property type="entry name" value="Concanavalin A-like lectins/glucanases"/>
    <property type="match status" value="1"/>
</dbReference>
<keyword evidence="2" id="KW-0119">Carbohydrate metabolism</keyword>
<proteinExistence type="inferred from homology"/>
<gene>
    <name evidence="4" type="ORF">MELLADRAFT_123954</name>
</gene>
<dbReference type="PANTHER" id="PTHR34002:SF9">
    <property type="entry name" value="XYLOGLUCAN-SPECIFIC ENDO-BETA-1,4-GLUCANASE A"/>
    <property type="match status" value="1"/>
</dbReference>
<feature type="signal peptide" evidence="3">
    <location>
        <begin position="1"/>
        <end position="21"/>
    </location>
</feature>
<evidence type="ECO:0000256" key="3">
    <source>
        <dbReference type="SAM" id="SignalP"/>
    </source>
</evidence>
<evidence type="ECO:0000256" key="1">
    <source>
        <dbReference type="ARBA" id="ARBA00005519"/>
    </source>
</evidence>
<dbReference type="InterPro" id="IPR013320">
    <property type="entry name" value="ConA-like_dom_sf"/>
</dbReference>
<dbReference type="OrthoDB" id="89349at2759"/>
<evidence type="ECO:0000313" key="4">
    <source>
        <dbReference type="EMBL" id="EGG03941.1"/>
    </source>
</evidence>
<protein>
    <submittedName>
        <fullName evidence="4">Endoglucanase</fullName>
    </submittedName>
</protein>
<dbReference type="STRING" id="747676.F4RUI3"/>
<dbReference type="EMBL" id="GL883121">
    <property type="protein sequence ID" value="EGG03941.1"/>
    <property type="molecule type" value="Genomic_DNA"/>
</dbReference>
<dbReference type="eggNOG" id="ENOG502RXZE">
    <property type="taxonomic scope" value="Eukaryota"/>
</dbReference>
<dbReference type="Pfam" id="PF01670">
    <property type="entry name" value="Glyco_hydro_12"/>
    <property type="match status" value="1"/>
</dbReference>
<dbReference type="InterPro" id="IPR013319">
    <property type="entry name" value="GH11/12"/>
</dbReference>
<name>F4RUI3_MELLP</name>
<dbReference type="VEuPathDB" id="FungiDB:MELLADRAFT_123954"/>
<sequence length="330" mass="36054">MLIPTFLRIAISLALFRPLLAQSIPSLSRRALTELEEGNALTPTRRHRRSVDASHRISRRTPLLNGALGNLLNDILNTFGQGVPNGCSGKEMKYTEGQGSFDKDSIAQRFDIYHNAWGSQAATPDSFQTTKCHRYDHILGITVWSTAYDWKPVDDSKKNQVKSYCNAGWAGTPVQISALKKFETTWKWSYEDASQDLVSDVSYDIFTSKSKDCSGQAGGCATHEVMIWLSARGGALPAGSKVDDKTITVEGGYTFSVYKGEVGGIPVISLVPSPADKEYTNFSANLIPLMGDLAAYGLEADEYISTIGAGTEPFMGKAKLVTEQYSLLIN</sequence>
<dbReference type="Gene3D" id="2.60.120.180">
    <property type="match status" value="1"/>
</dbReference>
<keyword evidence="5" id="KW-1185">Reference proteome</keyword>
<dbReference type="GeneID" id="18926548"/>
<dbReference type="GO" id="GO:0000272">
    <property type="term" value="P:polysaccharide catabolic process"/>
    <property type="evidence" value="ECO:0007669"/>
    <property type="project" value="UniProtKB-KW"/>
</dbReference>
<dbReference type="GO" id="GO:0008810">
    <property type="term" value="F:cellulase activity"/>
    <property type="evidence" value="ECO:0007669"/>
    <property type="project" value="InterPro"/>
</dbReference>
<dbReference type="PANTHER" id="PTHR34002">
    <property type="entry name" value="BLR1656 PROTEIN"/>
    <property type="match status" value="1"/>
</dbReference>
<evidence type="ECO:0000313" key="5">
    <source>
        <dbReference type="Proteomes" id="UP000001072"/>
    </source>
</evidence>
<dbReference type="InterPro" id="IPR002594">
    <property type="entry name" value="GH12"/>
</dbReference>
<organism evidence="5">
    <name type="scientific">Melampsora larici-populina (strain 98AG31 / pathotype 3-4-7)</name>
    <name type="common">Poplar leaf rust fungus</name>
    <dbReference type="NCBI Taxonomy" id="747676"/>
    <lineage>
        <taxon>Eukaryota</taxon>
        <taxon>Fungi</taxon>
        <taxon>Dikarya</taxon>
        <taxon>Basidiomycota</taxon>
        <taxon>Pucciniomycotina</taxon>
        <taxon>Pucciniomycetes</taxon>
        <taxon>Pucciniales</taxon>
        <taxon>Melampsoraceae</taxon>
        <taxon>Melampsora</taxon>
    </lineage>
</organism>
<keyword evidence="2" id="KW-0378">Hydrolase</keyword>
<dbReference type="RefSeq" id="XP_007412734.1">
    <property type="nucleotide sequence ID" value="XM_007412672.1"/>
</dbReference>
<keyword evidence="3" id="KW-0732">Signal</keyword>
<feature type="chain" id="PRO_5003315511" evidence="3">
    <location>
        <begin position="22"/>
        <end position="330"/>
    </location>
</feature>
<dbReference type="InParanoid" id="F4RUI3"/>
<keyword evidence="2" id="KW-0624">Polysaccharide degradation</keyword>
<comment type="similarity">
    <text evidence="1 2">Belongs to the glycosyl hydrolase 12 (cellulase H) family.</text>
</comment>